<proteinExistence type="predicted"/>
<dbReference type="EMBL" id="JAHLFU010000156">
    <property type="protein sequence ID" value="MBU3853609.1"/>
    <property type="molecule type" value="Genomic_DNA"/>
</dbReference>
<accession>A0A9E2P149</accession>
<protein>
    <submittedName>
        <fullName evidence="1">Uncharacterized protein</fullName>
    </submittedName>
</protein>
<reference evidence="1" key="1">
    <citation type="journal article" date="2021" name="PeerJ">
        <title>Extensive microbial diversity within the chicken gut microbiome revealed by metagenomics and culture.</title>
        <authorList>
            <person name="Gilroy R."/>
            <person name="Ravi A."/>
            <person name="Getino M."/>
            <person name="Pursley I."/>
            <person name="Horton D.L."/>
            <person name="Alikhan N.F."/>
            <person name="Baker D."/>
            <person name="Gharbi K."/>
            <person name="Hall N."/>
            <person name="Watson M."/>
            <person name="Adriaenssens E.M."/>
            <person name="Foster-Nyarko E."/>
            <person name="Jarju S."/>
            <person name="Secka A."/>
            <person name="Antonio M."/>
            <person name="Oren A."/>
            <person name="Chaudhuri R.R."/>
            <person name="La Ragione R."/>
            <person name="Hildebrand F."/>
            <person name="Pallen M.J."/>
        </authorList>
    </citation>
    <scope>NUCLEOTIDE SEQUENCE</scope>
    <source>
        <strain evidence="1">G3-2149</strain>
    </source>
</reference>
<evidence type="ECO:0000313" key="2">
    <source>
        <dbReference type="Proteomes" id="UP000823865"/>
    </source>
</evidence>
<organism evidence="1 2">
    <name type="scientific">Candidatus Paraprevotella stercoravium</name>
    <dbReference type="NCBI Taxonomy" id="2838725"/>
    <lineage>
        <taxon>Bacteria</taxon>
        <taxon>Pseudomonadati</taxon>
        <taxon>Bacteroidota</taxon>
        <taxon>Bacteroidia</taxon>
        <taxon>Bacteroidales</taxon>
        <taxon>Prevotellaceae</taxon>
        <taxon>Paraprevotella</taxon>
    </lineage>
</organism>
<dbReference type="AlphaFoldDB" id="A0A9E2P149"/>
<gene>
    <name evidence="1" type="ORF">H9789_07320</name>
</gene>
<evidence type="ECO:0000313" key="1">
    <source>
        <dbReference type="EMBL" id="MBU3853609.1"/>
    </source>
</evidence>
<reference evidence="1" key="2">
    <citation type="submission" date="2021-04" db="EMBL/GenBank/DDBJ databases">
        <authorList>
            <person name="Gilroy R."/>
        </authorList>
    </citation>
    <scope>NUCLEOTIDE SEQUENCE</scope>
    <source>
        <strain evidence="1">G3-2149</strain>
    </source>
</reference>
<feature type="non-terminal residue" evidence="1">
    <location>
        <position position="1"/>
    </location>
</feature>
<comment type="caution">
    <text evidence="1">The sequence shown here is derived from an EMBL/GenBank/DDBJ whole genome shotgun (WGS) entry which is preliminary data.</text>
</comment>
<dbReference type="Proteomes" id="UP000823865">
    <property type="component" value="Unassembled WGS sequence"/>
</dbReference>
<name>A0A9E2P149_9BACT</name>
<sequence>NVTQLMNTGLVYYQHSGKKVSIFTSVDFKKRLDKLIAGAKVMTRDGRVAIIESEKPYLVCGSLTVRATVGIETDVYDCSFFKED</sequence>